<feature type="signal peptide" evidence="1">
    <location>
        <begin position="1"/>
        <end position="23"/>
    </location>
</feature>
<protein>
    <submittedName>
        <fullName evidence="2">Uncharacterized protein</fullName>
    </submittedName>
</protein>
<feature type="chain" id="PRO_5032440723" evidence="1">
    <location>
        <begin position="24"/>
        <end position="96"/>
    </location>
</feature>
<sequence>MIVHVRIAALAACLVAAPGAALAGGFYSDGCHRCVHGEWPVAAWRGGGANVRYSGGVVFARDYWPARRHHVHRHYYGQRIVTKSALPPPRVIYGPR</sequence>
<keyword evidence="3" id="KW-1185">Reference proteome</keyword>
<dbReference type="AlphaFoldDB" id="A0A841KEX7"/>
<evidence type="ECO:0000313" key="2">
    <source>
        <dbReference type="EMBL" id="MBB6168486.1"/>
    </source>
</evidence>
<accession>A0A841KEX7</accession>
<comment type="caution">
    <text evidence="2">The sequence shown here is derived from an EMBL/GenBank/DDBJ whole genome shotgun (WGS) entry which is preliminary data.</text>
</comment>
<proteinExistence type="predicted"/>
<gene>
    <name evidence="2" type="ORF">HNQ73_002116</name>
</gene>
<name>A0A841KEX7_9HYPH</name>
<dbReference type="RefSeq" id="WP_183334790.1">
    <property type="nucleotide sequence ID" value="NZ_BMHX01000004.1"/>
</dbReference>
<dbReference type="Proteomes" id="UP000588017">
    <property type="component" value="Unassembled WGS sequence"/>
</dbReference>
<reference evidence="2 3" key="1">
    <citation type="submission" date="2020-08" db="EMBL/GenBank/DDBJ databases">
        <title>Genomic Encyclopedia of Type Strains, Phase IV (KMG-IV): sequencing the most valuable type-strain genomes for metagenomic binning, comparative biology and taxonomic classification.</title>
        <authorList>
            <person name="Goeker M."/>
        </authorList>
    </citation>
    <scope>NUCLEOTIDE SEQUENCE [LARGE SCALE GENOMIC DNA]</scope>
    <source>
        <strain evidence="2 3">DSM 101465</strain>
    </source>
</reference>
<evidence type="ECO:0000313" key="3">
    <source>
        <dbReference type="Proteomes" id="UP000588017"/>
    </source>
</evidence>
<keyword evidence="1" id="KW-0732">Signal</keyword>
<evidence type="ECO:0000256" key="1">
    <source>
        <dbReference type="SAM" id="SignalP"/>
    </source>
</evidence>
<dbReference type="EMBL" id="JACHEH010000004">
    <property type="protein sequence ID" value="MBB6168486.1"/>
    <property type="molecule type" value="Genomic_DNA"/>
</dbReference>
<organism evidence="2 3">
    <name type="scientific">Chelatococcus composti</name>
    <dbReference type="NCBI Taxonomy" id="1743235"/>
    <lineage>
        <taxon>Bacteria</taxon>
        <taxon>Pseudomonadati</taxon>
        <taxon>Pseudomonadota</taxon>
        <taxon>Alphaproteobacteria</taxon>
        <taxon>Hyphomicrobiales</taxon>
        <taxon>Chelatococcaceae</taxon>
        <taxon>Chelatococcus</taxon>
    </lineage>
</organism>